<organism evidence="3 4">
    <name type="scientific">Actinoplanes couchii</name>
    <dbReference type="NCBI Taxonomy" id="403638"/>
    <lineage>
        <taxon>Bacteria</taxon>
        <taxon>Bacillati</taxon>
        <taxon>Actinomycetota</taxon>
        <taxon>Actinomycetes</taxon>
        <taxon>Micromonosporales</taxon>
        <taxon>Micromonosporaceae</taxon>
        <taxon>Actinoplanes</taxon>
    </lineage>
</organism>
<feature type="compositionally biased region" description="Low complexity" evidence="1">
    <location>
        <begin position="572"/>
        <end position="581"/>
    </location>
</feature>
<dbReference type="InterPro" id="IPR011044">
    <property type="entry name" value="Quino_amine_DH_bsu"/>
</dbReference>
<keyword evidence="4" id="KW-1185">Reference proteome</keyword>
<feature type="compositionally biased region" description="Gly residues" evidence="1">
    <location>
        <begin position="477"/>
        <end position="489"/>
    </location>
</feature>
<keyword evidence="2" id="KW-0812">Transmembrane</keyword>
<feature type="compositionally biased region" description="Gly residues" evidence="1">
    <location>
        <begin position="631"/>
        <end position="657"/>
    </location>
</feature>
<dbReference type="EMBL" id="BOMG01000044">
    <property type="protein sequence ID" value="GID55129.1"/>
    <property type="molecule type" value="Genomic_DNA"/>
</dbReference>
<comment type="caution">
    <text evidence="3">The sequence shown here is derived from an EMBL/GenBank/DDBJ whole genome shotgun (WGS) entry which is preliminary data.</text>
</comment>
<gene>
    <name evidence="3" type="ORF">Aco03nite_035330</name>
</gene>
<accession>A0ABQ3X9J4</accession>
<evidence type="ECO:0000256" key="1">
    <source>
        <dbReference type="SAM" id="MobiDB-lite"/>
    </source>
</evidence>
<feature type="compositionally biased region" description="Gly residues" evidence="1">
    <location>
        <begin position="582"/>
        <end position="617"/>
    </location>
</feature>
<feature type="compositionally biased region" description="Gly residues" evidence="1">
    <location>
        <begin position="537"/>
        <end position="547"/>
    </location>
</feature>
<keyword evidence="2" id="KW-1133">Transmembrane helix</keyword>
<evidence type="ECO:0000313" key="3">
    <source>
        <dbReference type="EMBL" id="GID55129.1"/>
    </source>
</evidence>
<keyword evidence="2" id="KW-0472">Membrane</keyword>
<sequence>MTGWREVRENNSDFTDGPGIVDPHVIPGADVACDTVRMRRLVFPVMAAMGLILVGSSSASADDPTPAPTVSAKSTPGKKLCKIADEEMTELSGLAALKNGFATVNDGKEDNSNAKIYFLNRECKKVDERKFSGAGPADPEDIVLSPDGKTLWIADTGDNGVRSSPPSTRPTVALWSLPVDGSEDAVVHRLSYPSGDKHDAEALIFDGDGTPLIVTKEIGADAGIYKPTTALKKNNKTGVPMEKVGTLKLSATETAGNPVARIGNKTITGGAVTQGATKVALRTYTDALEWDVTNGDVLGALKKTPRTTGLPNEPLGEAIAYSTDGTLFYTVSDMSGKTDVANHIREYTPATTVAVKSEKSGNTDTGSAWYLDPDNLAYAVGGVGLFGLILVGAGVFGIMRFRKSPPPAKTATASDRAPSGGIDTGDPETELIGVGGAPQRAAAFRPANGGGGGGGGGPVYGAKSGPAAGGQQRAGGPVYGGQGGQGGQQRGPQQGQPPRGPQQGGGQRPQQGGGQRPQQGGGGGGPRGPQQPPRGPQQGGGGQGGRPAGQPPRGPQQGQPGRAPQQGGGQRGPQQGQPRGPQQGGGGGQRPQQGGGQRPQQGGGQRPQQGGGGGGPRGPQQSGRGPQQGPPRGGNGQGPRGPQQGGGGGGVYGGGGR</sequence>
<feature type="region of interest" description="Disordered" evidence="1">
    <location>
        <begin position="405"/>
        <end position="657"/>
    </location>
</feature>
<feature type="compositionally biased region" description="Low complexity" evidence="1">
    <location>
        <begin position="465"/>
        <end position="476"/>
    </location>
</feature>
<proteinExistence type="predicted"/>
<reference evidence="3 4" key="1">
    <citation type="submission" date="2021-01" db="EMBL/GenBank/DDBJ databases">
        <title>Whole genome shotgun sequence of Actinoplanes couchii NBRC 106145.</title>
        <authorList>
            <person name="Komaki H."/>
            <person name="Tamura T."/>
        </authorList>
    </citation>
    <scope>NUCLEOTIDE SEQUENCE [LARGE SCALE GENOMIC DNA]</scope>
    <source>
        <strain evidence="3 4">NBRC 106145</strain>
    </source>
</reference>
<feature type="compositionally biased region" description="Low complexity" evidence="1">
    <location>
        <begin position="618"/>
        <end position="627"/>
    </location>
</feature>
<name>A0ABQ3X9J4_9ACTN</name>
<dbReference type="SUPFAM" id="SSF50969">
    <property type="entry name" value="YVTN repeat-like/Quinoprotein amine dehydrogenase"/>
    <property type="match status" value="1"/>
</dbReference>
<dbReference type="Proteomes" id="UP000612282">
    <property type="component" value="Unassembled WGS sequence"/>
</dbReference>
<evidence type="ECO:0000313" key="4">
    <source>
        <dbReference type="Proteomes" id="UP000612282"/>
    </source>
</evidence>
<evidence type="ECO:0000256" key="2">
    <source>
        <dbReference type="SAM" id="Phobius"/>
    </source>
</evidence>
<feature type="compositionally biased region" description="Low complexity" evidence="1">
    <location>
        <begin position="555"/>
        <end position="565"/>
    </location>
</feature>
<feature type="compositionally biased region" description="Gly residues" evidence="1">
    <location>
        <begin position="502"/>
        <end position="527"/>
    </location>
</feature>
<feature type="compositionally biased region" description="Gly residues" evidence="1">
    <location>
        <begin position="448"/>
        <end position="459"/>
    </location>
</feature>
<protein>
    <submittedName>
        <fullName evidence="3">Uncharacterized protein</fullName>
    </submittedName>
</protein>
<feature type="transmembrane region" description="Helical" evidence="2">
    <location>
        <begin position="376"/>
        <end position="399"/>
    </location>
</feature>